<dbReference type="Proteomes" id="UP000256779">
    <property type="component" value="Unassembled WGS sequence"/>
</dbReference>
<evidence type="ECO:0000313" key="1">
    <source>
        <dbReference type="EMBL" id="RED92854.1"/>
    </source>
</evidence>
<comment type="caution">
    <text evidence="1">The sequence shown here is derived from an EMBL/GenBank/DDBJ whole genome shotgun (WGS) entry which is preliminary data.</text>
</comment>
<dbReference type="OrthoDB" id="1440810at2"/>
<organism evidence="1 2">
    <name type="scientific">Marinoscillum furvescens DSM 4134</name>
    <dbReference type="NCBI Taxonomy" id="1122208"/>
    <lineage>
        <taxon>Bacteria</taxon>
        <taxon>Pseudomonadati</taxon>
        <taxon>Bacteroidota</taxon>
        <taxon>Cytophagia</taxon>
        <taxon>Cytophagales</taxon>
        <taxon>Reichenbachiellaceae</taxon>
        <taxon>Marinoscillum</taxon>
    </lineage>
</organism>
<dbReference type="EMBL" id="QREG01000028">
    <property type="protein sequence ID" value="RED92854.1"/>
    <property type="molecule type" value="Genomic_DNA"/>
</dbReference>
<reference evidence="1 2" key="1">
    <citation type="submission" date="2018-07" db="EMBL/GenBank/DDBJ databases">
        <title>Genomic Encyclopedia of Type Strains, Phase IV (KMG-IV): sequencing the most valuable type-strain genomes for metagenomic binning, comparative biology and taxonomic classification.</title>
        <authorList>
            <person name="Goeker M."/>
        </authorList>
    </citation>
    <scope>NUCLEOTIDE SEQUENCE [LARGE SCALE GENOMIC DNA]</scope>
    <source>
        <strain evidence="1 2">DSM 4134</strain>
    </source>
</reference>
<dbReference type="Pfam" id="PF19926">
    <property type="entry name" value="DUF6389"/>
    <property type="match status" value="1"/>
</dbReference>
<sequence length="148" mass="16407">MEETEYKSKLRRVLDENSKVALTNLNATLRTIPKAAKSIELMIFPDQDGEGTFSVSVSLTGPDLYILNSSINETSELISVIHTPNGLQPKVPLMDPFDSEFEVKDALCDVLGEWLETIWINSDKHLTNLAVTIVADEGYGQSLPIKLN</sequence>
<protein>
    <submittedName>
        <fullName evidence="1">Uncharacterized protein</fullName>
    </submittedName>
</protein>
<gene>
    <name evidence="1" type="ORF">C7460_12873</name>
</gene>
<evidence type="ECO:0000313" key="2">
    <source>
        <dbReference type="Proteomes" id="UP000256779"/>
    </source>
</evidence>
<dbReference type="InterPro" id="IPR045661">
    <property type="entry name" value="DUF6389"/>
</dbReference>
<keyword evidence="2" id="KW-1185">Reference proteome</keyword>
<proteinExistence type="predicted"/>
<dbReference type="AlphaFoldDB" id="A0A3D9KXY6"/>
<name>A0A3D9KXY6_MARFU</name>
<dbReference type="RefSeq" id="WP_115870144.1">
    <property type="nucleotide sequence ID" value="NZ_QREG01000028.1"/>
</dbReference>
<accession>A0A3D9KXY6</accession>